<keyword evidence="5" id="KW-0057">Aromatic amino acid biosynthesis</keyword>
<dbReference type="PANTHER" id="PTHR21089:SF1">
    <property type="entry name" value="BIFUNCTIONAL 3-DEHYDROQUINATE DEHYDRATASE_SHIKIMATE DEHYDROGENASE, CHLOROPLASTIC"/>
    <property type="match status" value="1"/>
</dbReference>
<dbReference type="InterPro" id="IPR011342">
    <property type="entry name" value="Shikimate_DH"/>
</dbReference>
<dbReference type="GO" id="GO:0050661">
    <property type="term" value="F:NADP binding"/>
    <property type="evidence" value="ECO:0007669"/>
    <property type="project" value="InterPro"/>
</dbReference>
<dbReference type="GO" id="GO:0004764">
    <property type="term" value="F:shikimate 3-dehydrogenase (NADP+) activity"/>
    <property type="evidence" value="ECO:0007669"/>
    <property type="project" value="UniProtKB-EC"/>
</dbReference>
<keyword evidence="3" id="KW-0521">NADP</keyword>
<proteinExistence type="inferred from homology"/>
<dbReference type="GO" id="GO:0009423">
    <property type="term" value="P:chorismate biosynthetic process"/>
    <property type="evidence" value="ECO:0007669"/>
    <property type="project" value="TreeGrafter"/>
</dbReference>
<dbReference type="Pfam" id="PF08501">
    <property type="entry name" value="Shikimate_dh_N"/>
    <property type="match status" value="1"/>
</dbReference>
<evidence type="ECO:0000256" key="3">
    <source>
        <dbReference type="ARBA" id="ARBA00022857"/>
    </source>
</evidence>
<organism evidence="6">
    <name type="scientific">Cyprideis torosa</name>
    <dbReference type="NCBI Taxonomy" id="163714"/>
    <lineage>
        <taxon>Eukaryota</taxon>
        <taxon>Metazoa</taxon>
        <taxon>Ecdysozoa</taxon>
        <taxon>Arthropoda</taxon>
        <taxon>Crustacea</taxon>
        <taxon>Oligostraca</taxon>
        <taxon>Ostracoda</taxon>
        <taxon>Podocopa</taxon>
        <taxon>Podocopida</taxon>
        <taxon>Cytherocopina</taxon>
        <taxon>Cytheroidea</taxon>
        <taxon>Cytherideidae</taxon>
        <taxon>Cyprideis</taxon>
    </lineage>
</organism>
<dbReference type="InterPro" id="IPR013708">
    <property type="entry name" value="Shikimate_DH-bd_N"/>
</dbReference>
<evidence type="ECO:0000313" key="6">
    <source>
        <dbReference type="EMBL" id="CAD7237798.1"/>
    </source>
</evidence>
<dbReference type="InterPro" id="IPR036291">
    <property type="entry name" value="NAD(P)-bd_dom_sf"/>
</dbReference>
<dbReference type="AlphaFoldDB" id="A0A7R8X0R5"/>
<evidence type="ECO:0000256" key="4">
    <source>
        <dbReference type="ARBA" id="ARBA00023002"/>
    </source>
</evidence>
<dbReference type="HAMAP" id="MF_00222">
    <property type="entry name" value="Shikimate_DH_AroE"/>
    <property type="match status" value="1"/>
</dbReference>
<keyword evidence="4" id="KW-0560">Oxidoreductase</keyword>
<protein>
    <recommendedName>
        <fullName evidence="1">shikimate dehydrogenase (NADP(+))</fullName>
        <ecNumber evidence="1">1.1.1.25</ecNumber>
    </recommendedName>
</protein>
<dbReference type="Gene3D" id="3.40.50.10860">
    <property type="entry name" value="Leucine Dehydrogenase, chain A, domain 1"/>
    <property type="match status" value="1"/>
</dbReference>
<gene>
    <name evidence="6" type="ORF">CTOB1V02_LOCUS15613</name>
</gene>
<dbReference type="PANTHER" id="PTHR21089">
    <property type="entry name" value="SHIKIMATE DEHYDROGENASE"/>
    <property type="match status" value="1"/>
</dbReference>
<evidence type="ECO:0000256" key="2">
    <source>
        <dbReference type="ARBA" id="ARBA00022605"/>
    </source>
</evidence>
<name>A0A7R8X0R5_9CRUS</name>
<dbReference type="EMBL" id="OB692167">
    <property type="protein sequence ID" value="CAD7237798.1"/>
    <property type="molecule type" value="Genomic_DNA"/>
</dbReference>
<dbReference type="SUPFAM" id="SSF53223">
    <property type="entry name" value="Aminoacid dehydrogenase-like, N-terminal domain"/>
    <property type="match status" value="1"/>
</dbReference>
<dbReference type="Gene3D" id="3.40.50.720">
    <property type="entry name" value="NAD(P)-binding Rossmann-like Domain"/>
    <property type="match status" value="1"/>
</dbReference>
<dbReference type="InterPro" id="IPR041121">
    <property type="entry name" value="SDH_C"/>
</dbReference>
<dbReference type="OrthoDB" id="10066050at2759"/>
<dbReference type="EC" id="1.1.1.25" evidence="1"/>
<keyword evidence="2" id="KW-0028">Amino-acid biosynthesis</keyword>
<dbReference type="NCBIfam" id="TIGR00507">
    <property type="entry name" value="aroE"/>
    <property type="match status" value="1"/>
</dbReference>
<evidence type="ECO:0000256" key="5">
    <source>
        <dbReference type="ARBA" id="ARBA00023141"/>
    </source>
</evidence>
<sequence>MHNAAFAHLGIDSVYLPFPVYDLAAAIQGIRGLNICGASVTIPHKERVLSMLDMVDEQARRIGAVNTIVLQAPAEEGGAGRLHGYNTDMLGAILPLEEKIGLSGIRVCLLGAGGAARAIGFGLMGRGAQVVLCSRTAKRGRALAEELGCPWLPLHEADQLQGEVLVNATSVGMSPLQEKIPVRKEMVARFKVVMDIIYTPSPTILLKEAKAAGCTVIGGLEMLLYQGVAQFELWTGREAPVALMRQALQEASEKRANL</sequence>
<dbReference type="GO" id="GO:0019632">
    <property type="term" value="P:shikimate metabolic process"/>
    <property type="evidence" value="ECO:0007669"/>
    <property type="project" value="InterPro"/>
</dbReference>
<dbReference type="GO" id="GO:0009073">
    <property type="term" value="P:aromatic amino acid family biosynthetic process"/>
    <property type="evidence" value="ECO:0007669"/>
    <property type="project" value="UniProtKB-KW"/>
</dbReference>
<dbReference type="SUPFAM" id="SSF51735">
    <property type="entry name" value="NAD(P)-binding Rossmann-fold domains"/>
    <property type="match status" value="1"/>
</dbReference>
<dbReference type="InterPro" id="IPR022893">
    <property type="entry name" value="Shikimate_DH_fam"/>
</dbReference>
<dbReference type="CDD" id="cd01065">
    <property type="entry name" value="NAD_bind_Shikimate_DH"/>
    <property type="match status" value="1"/>
</dbReference>
<accession>A0A7R8X0R5</accession>
<reference evidence="6" key="1">
    <citation type="submission" date="2020-11" db="EMBL/GenBank/DDBJ databases">
        <authorList>
            <person name="Tran Van P."/>
        </authorList>
    </citation>
    <scope>NUCLEOTIDE SEQUENCE</scope>
</reference>
<evidence type="ECO:0000256" key="1">
    <source>
        <dbReference type="ARBA" id="ARBA00012962"/>
    </source>
</evidence>
<dbReference type="Pfam" id="PF18317">
    <property type="entry name" value="SDH_C"/>
    <property type="match status" value="1"/>
</dbReference>
<dbReference type="InterPro" id="IPR046346">
    <property type="entry name" value="Aminoacid_DH-like_N_sf"/>
</dbReference>
<dbReference type="GO" id="GO:0008652">
    <property type="term" value="P:amino acid biosynthetic process"/>
    <property type="evidence" value="ECO:0007669"/>
    <property type="project" value="UniProtKB-KW"/>
</dbReference>